<dbReference type="InterPro" id="IPR036047">
    <property type="entry name" value="F-box-like_dom_sf"/>
</dbReference>
<dbReference type="InterPro" id="IPR001810">
    <property type="entry name" value="F-box_dom"/>
</dbReference>
<dbReference type="PANTHER" id="PTHR47602">
    <property type="entry name" value="F-BOX PROTEIN SKIP22"/>
    <property type="match status" value="1"/>
</dbReference>
<organism evidence="2 3">
    <name type="scientific">Gossypium anomalum</name>
    <dbReference type="NCBI Taxonomy" id="47600"/>
    <lineage>
        <taxon>Eukaryota</taxon>
        <taxon>Viridiplantae</taxon>
        <taxon>Streptophyta</taxon>
        <taxon>Embryophyta</taxon>
        <taxon>Tracheophyta</taxon>
        <taxon>Spermatophyta</taxon>
        <taxon>Magnoliopsida</taxon>
        <taxon>eudicotyledons</taxon>
        <taxon>Gunneridae</taxon>
        <taxon>Pentapetalae</taxon>
        <taxon>rosids</taxon>
        <taxon>malvids</taxon>
        <taxon>Malvales</taxon>
        <taxon>Malvaceae</taxon>
        <taxon>Malvoideae</taxon>
        <taxon>Gossypium</taxon>
    </lineage>
</organism>
<feature type="domain" description="F-box" evidence="1">
    <location>
        <begin position="301"/>
        <end position="347"/>
    </location>
</feature>
<dbReference type="SUPFAM" id="SSF81383">
    <property type="entry name" value="F-box domain"/>
    <property type="match status" value="1"/>
</dbReference>
<dbReference type="OrthoDB" id="101791at2759"/>
<proteinExistence type="predicted"/>
<dbReference type="CDD" id="cd22165">
    <property type="entry name" value="F-box_AtSKIP22-like"/>
    <property type="match status" value="1"/>
</dbReference>
<dbReference type="EMBL" id="JAHUZN010000013">
    <property type="protein sequence ID" value="KAG8473522.1"/>
    <property type="molecule type" value="Genomic_DNA"/>
</dbReference>
<dbReference type="Gene3D" id="3.40.1000.30">
    <property type="match status" value="1"/>
</dbReference>
<gene>
    <name evidence="2" type="ORF">CXB51_035676</name>
</gene>
<dbReference type="Proteomes" id="UP000701853">
    <property type="component" value="Chromosome 13"/>
</dbReference>
<dbReference type="AlphaFoldDB" id="A0A8J5Y2S9"/>
<name>A0A8J5Y2S9_9ROSI</name>
<comment type="caution">
    <text evidence="2">The sequence shown here is derived from an EMBL/GenBank/DDBJ whole genome shotgun (WGS) entry which is preliminary data.</text>
</comment>
<dbReference type="Pfam" id="PF12937">
    <property type="entry name" value="F-box-like"/>
    <property type="match status" value="1"/>
</dbReference>
<dbReference type="SMART" id="SM00256">
    <property type="entry name" value="FBOX"/>
    <property type="match status" value="1"/>
</dbReference>
<evidence type="ECO:0000313" key="2">
    <source>
        <dbReference type="EMBL" id="KAG8473522.1"/>
    </source>
</evidence>
<dbReference type="PANTHER" id="PTHR47602:SF2">
    <property type="entry name" value="F-BOX PROTEIN SKIP22"/>
    <property type="match status" value="1"/>
</dbReference>
<evidence type="ECO:0000259" key="1">
    <source>
        <dbReference type="PROSITE" id="PS50181"/>
    </source>
</evidence>
<dbReference type="PROSITE" id="PS50181">
    <property type="entry name" value="FBOX"/>
    <property type="match status" value="1"/>
</dbReference>
<reference evidence="2 3" key="1">
    <citation type="journal article" date="2021" name="bioRxiv">
        <title>The Gossypium anomalum genome as a resource for cotton improvement and evolutionary analysis of hybrid incompatibility.</title>
        <authorList>
            <person name="Grover C.E."/>
            <person name="Yuan D."/>
            <person name="Arick M.A."/>
            <person name="Miller E.R."/>
            <person name="Hu G."/>
            <person name="Peterson D.G."/>
            <person name="Wendel J.F."/>
            <person name="Udall J.A."/>
        </authorList>
    </citation>
    <scope>NUCLEOTIDE SEQUENCE [LARGE SCALE GENOMIC DNA]</scope>
    <source>
        <strain evidence="2">JFW-Udall</strain>
        <tissue evidence="2">Leaf</tissue>
    </source>
</reference>
<protein>
    <recommendedName>
        <fullName evidence="1">F-box domain-containing protein</fullName>
    </recommendedName>
</protein>
<sequence length="656" mass="74624">MKLRLRNHESRETLRIQLPTPCSFLQLQETLSLSLPPPPPPPSSLRFSLNANDLLLPPSPHASLHSLGVAAGDLLYFSSNPTAFSAVSVTQMDDPNQVPDNNNNQETQMQELPQFEEPMSKDPEFSPETMDIDASALSERLSEPYFLRKVLGAELGDSGCIHKLLAISVHAVLLESGFVGIDPISGLRTDRFHLPDEFPSPVSFHYSLPELLRSNLTDYVYGSLFKGSSLYNLSLDETRFAPTLNLVWENCDKNVAMDDKKDGSFVSYPESEVFEFWKIVKDGLALPLLIDLCDKTGLALPVCLIRLPAELKVKILESLPGADIAKMECVCSEMRYLASNNDLWKQKFKEEFGSTSGTVAMGNWKKMFISCWESRKKRNRAITRWQGFARVDNRPLYFPIWRDPNPFFPSFGVPHVIGCEHDASPFVAPHPYMPCVHQHPFRGRQNFRHRCNHGERQNDAYSVMCEFPITIYNVMDDIVKNKNKKTMAHTCLTAMVSSVTVSPPYLTTTSYAKPPSYFFSNLKILLLKAPLSASRQRTPNFTRYNIRSITVNCYNDQVVDEDEDEEYDRSLDLLVRFVQNVFRKISKRARKAVRSVLPVFIPSNLTENNLLCMELSWPKNEKETLTTVLCMQESRDRRIDELVDDQRMWSGAQPAT</sequence>
<keyword evidence="3" id="KW-1185">Reference proteome</keyword>
<evidence type="ECO:0000313" key="3">
    <source>
        <dbReference type="Proteomes" id="UP000701853"/>
    </source>
</evidence>
<accession>A0A8J5Y2S9</accession>
<dbReference type="Gene3D" id="1.20.1280.50">
    <property type="match status" value="1"/>
</dbReference>